<evidence type="ECO:0000313" key="2">
    <source>
        <dbReference type="Proteomes" id="UP000299102"/>
    </source>
</evidence>
<dbReference type="Proteomes" id="UP000299102">
    <property type="component" value="Unassembled WGS sequence"/>
</dbReference>
<protein>
    <submittedName>
        <fullName evidence="1">Uncharacterized protein</fullName>
    </submittedName>
</protein>
<reference evidence="1 2" key="1">
    <citation type="journal article" date="2019" name="Commun. Biol.">
        <title>The bagworm genome reveals a unique fibroin gene that provides high tensile strength.</title>
        <authorList>
            <person name="Kono N."/>
            <person name="Nakamura H."/>
            <person name="Ohtoshi R."/>
            <person name="Tomita M."/>
            <person name="Numata K."/>
            <person name="Arakawa K."/>
        </authorList>
    </citation>
    <scope>NUCLEOTIDE SEQUENCE [LARGE SCALE GENOMIC DNA]</scope>
</reference>
<dbReference type="AlphaFoldDB" id="A0A4C1WP88"/>
<dbReference type="EMBL" id="BGZK01000615">
    <property type="protein sequence ID" value="GBP53101.1"/>
    <property type="molecule type" value="Genomic_DNA"/>
</dbReference>
<gene>
    <name evidence="1" type="ORF">EVAR_43387_1</name>
</gene>
<accession>A0A4C1WP88</accession>
<keyword evidence="2" id="KW-1185">Reference proteome</keyword>
<comment type="caution">
    <text evidence="1">The sequence shown here is derived from an EMBL/GenBank/DDBJ whole genome shotgun (WGS) entry which is preliminary data.</text>
</comment>
<organism evidence="1 2">
    <name type="scientific">Eumeta variegata</name>
    <name type="common">Bagworm moth</name>
    <name type="synonym">Eumeta japonica</name>
    <dbReference type="NCBI Taxonomy" id="151549"/>
    <lineage>
        <taxon>Eukaryota</taxon>
        <taxon>Metazoa</taxon>
        <taxon>Ecdysozoa</taxon>
        <taxon>Arthropoda</taxon>
        <taxon>Hexapoda</taxon>
        <taxon>Insecta</taxon>
        <taxon>Pterygota</taxon>
        <taxon>Neoptera</taxon>
        <taxon>Endopterygota</taxon>
        <taxon>Lepidoptera</taxon>
        <taxon>Glossata</taxon>
        <taxon>Ditrysia</taxon>
        <taxon>Tineoidea</taxon>
        <taxon>Psychidae</taxon>
        <taxon>Oiketicinae</taxon>
        <taxon>Eumeta</taxon>
    </lineage>
</organism>
<sequence length="183" mass="19632">MRAHKHTSKSVLTEFYYDGITIRKSKFWIRHGDRAVWTPQGGRAALRNLQANATAHRAALVACRARANTGGSTSGDTTAAFCSDPTAEESVSHQYPSSETSKRNSTYGADGVEEIKSIFSSSSSPGPVPAGGRGAGAYLTTGRPHNNILFMILDRKPRVLKLPRWSSAARAQLACFDVPPVAG</sequence>
<name>A0A4C1WP88_EUMVA</name>
<evidence type="ECO:0000313" key="1">
    <source>
        <dbReference type="EMBL" id="GBP53101.1"/>
    </source>
</evidence>
<proteinExistence type="predicted"/>